<evidence type="ECO:0000313" key="3">
    <source>
        <dbReference type="WBParaSite" id="nRc.2.0.1.t45453-RA"/>
    </source>
</evidence>
<sequence length="86" mass="10225">MSKALIWLLWTIPSVLNLDYIPIQNLDIDERFFYHLAVFVDSKNTLLCKRQLSNVYLINNSVWYIGHKERVLLKMEKISTKVEDLI</sequence>
<protein>
    <submittedName>
        <fullName evidence="3">Uncharacterized protein</fullName>
    </submittedName>
</protein>
<accession>A0A915L309</accession>
<reference evidence="3" key="1">
    <citation type="submission" date="2022-11" db="UniProtKB">
        <authorList>
            <consortium name="WormBaseParasite"/>
        </authorList>
    </citation>
    <scope>IDENTIFICATION</scope>
</reference>
<dbReference type="Proteomes" id="UP000887565">
    <property type="component" value="Unplaced"/>
</dbReference>
<dbReference type="WBParaSite" id="nRc.2.0.1.t45453-RA">
    <property type="protein sequence ID" value="nRc.2.0.1.t45453-RA"/>
    <property type="gene ID" value="nRc.2.0.1.g45453"/>
</dbReference>
<proteinExistence type="predicted"/>
<name>A0A915L309_ROMCU</name>
<evidence type="ECO:0000256" key="1">
    <source>
        <dbReference type="SAM" id="SignalP"/>
    </source>
</evidence>
<feature type="chain" id="PRO_5036857442" evidence="1">
    <location>
        <begin position="18"/>
        <end position="86"/>
    </location>
</feature>
<dbReference type="AlphaFoldDB" id="A0A915L309"/>
<organism evidence="2 3">
    <name type="scientific">Romanomermis culicivorax</name>
    <name type="common">Nematode worm</name>
    <dbReference type="NCBI Taxonomy" id="13658"/>
    <lineage>
        <taxon>Eukaryota</taxon>
        <taxon>Metazoa</taxon>
        <taxon>Ecdysozoa</taxon>
        <taxon>Nematoda</taxon>
        <taxon>Enoplea</taxon>
        <taxon>Dorylaimia</taxon>
        <taxon>Mermithida</taxon>
        <taxon>Mermithoidea</taxon>
        <taxon>Mermithidae</taxon>
        <taxon>Romanomermis</taxon>
    </lineage>
</organism>
<keyword evidence="2" id="KW-1185">Reference proteome</keyword>
<keyword evidence="1" id="KW-0732">Signal</keyword>
<feature type="signal peptide" evidence="1">
    <location>
        <begin position="1"/>
        <end position="17"/>
    </location>
</feature>
<evidence type="ECO:0000313" key="2">
    <source>
        <dbReference type="Proteomes" id="UP000887565"/>
    </source>
</evidence>